<organism evidence="11 12">
    <name type="scientific">Fonsecaea multimorphosa CBS 102226</name>
    <dbReference type="NCBI Taxonomy" id="1442371"/>
    <lineage>
        <taxon>Eukaryota</taxon>
        <taxon>Fungi</taxon>
        <taxon>Dikarya</taxon>
        <taxon>Ascomycota</taxon>
        <taxon>Pezizomycotina</taxon>
        <taxon>Eurotiomycetes</taxon>
        <taxon>Chaetothyriomycetidae</taxon>
        <taxon>Chaetothyriales</taxon>
        <taxon>Herpotrichiellaceae</taxon>
        <taxon>Fonsecaea</taxon>
    </lineage>
</organism>
<gene>
    <name evidence="11" type="ORF">Z520_10721</name>
</gene>
<dbReference type="STRING" id="1442371.A0A0D2KAP0"/>
<feature type="compositionally biased region" description="Basic and acidic residues" evidence="10">
    <location>
        <begin position="312"/>
        <end position="322"/>
    </location>
</feature>
<evidence type="ECO:0000313" key="12">
    <source>
        <dbReference type="Proteomes" id="UP000053411"/>
    </source>
</evidence>
<dbReference type="GO" id="GO:0016705">
    <property type="term" value="F:oxidoreductase activity, acting on paired donors, with incorporation or reduction of molecular oxygen"/>
    <property type="evidence" value="ECO:0007669"/>
    <property type="project" value="InterPro"/>
</dbReference>
<dbReference type="InterPro" id="IPR017972">
    <property type="entry name" value="Cyt_P450_CS"/>
</dbReference>
<dbReference type="PROSITE" id="PS00086">
    <property type="entry name" value="CYTOCHROME_P450"/>
    <property type="match status" value="1"/>
</dbReference>
<reference evidence="11 12" key="1">
    <citation type="submission" date="2015-01" db="EMBL/GenBank/DDBJ databases">
        <title>The Genome Sequence of Fonsecaea multimorphosa CBS 102226.</title>
        <authorList>
            <consortium name="The Broad Institute Genomics Platform"/>
            <person name="Cuomo C."/>
            <person name="de Hoog S."/>
            <person name="Gorbushina A."/>
            <person name="Stielow B."/>
            <person name="Teixiera M."/>
            <person name="Abouelleil A."/>
            <person name="Chapman S.B."/>
            <person name="Priest M."/>
            <person name="Young S.K."/>
            <person name="Wortman J."/>
            <person name="Nusbaum C."/>
            <person name="Birren B."/>
        </authorList>
    </citation>
    <scope>NUCLEOTIDE SEQUENCE [LARGE SCALE GENOMIC DNA]</scope>
    <source>
        <strain evidence="11 12">CBS 102226</strain>
    </source>
</reference>
<keyword evidence="7 9" id="KW-0503">Monooxygenase</keyword>
<proteinExistence type="inferred from homology"/>
<evidence type="ECO:0000256" key="8">
    <source>
        <dbReference type="PIRSR" id="PIRSR602403-1"/>
    </source>
</evidence>
<name>A0A0D2KAP0_9EURO</name>
<dbReference type="PRINTS" id="PR00465">
    <property type="entry name" value="EP450IV"/>
</dbReference>
<dbReference type="SUPFAM" id="SSF48264">
    <property type="entry name" value="Cytochrome P450"/>
    <property type="match status" value="1"/>
</dbReference>
<evidence type="ECO:0000256" key="1">
    <source>
        <dbReference type="ARBA" id="ARBA00001971"/>
    </source>
</evidence>
<dbReference type="RefSeq" id="XP_016627666.1">
    <property type="nucleotide sequence ID" value="XM_016781213.1"/>
</dbReference>
<dbReference type="AlphaFoldDB" id="A0A0D2KAP0"/>
<keyword evidence="3 8" id="KW-0349">Heme</keyword>
<evidence type="ECO:0000256" key="6">
    <source>
        <dbReference type="ARBA" id="ARBA00023004"/>
    </source>
</evidence>
<dbReference type="InterPro" id="IPR002403">
    <property type="entry name" value="Cyt_P450_E_grp-IV"/>
</dbReference>
<dbReference type="CDD" id="cd11041">
    <property type="entry name" value="CYP503A1-like"/>
    <property type="match status" value="1"/>
</dbReference>
<keyword evidence="6 8" id="KW-0408">Iron</keyword>
<dbReference type="VEuPathDB" id="FungiDB:Z520_10721"/>
<comment type="similarity">
    <text evidence="2 9">Belongs to the cytochrome P450 family.</text>
</comment>
<accession>A0A0D2KAP0</accession>
<evidence type="ECO:0008006" key="13">
    <source>
        <dbReference type="Google" id="ProtNLM"/>
    </source>
</evidence>
<keyword evidence="12" id="KW-1185">Reference proteome</keyword>
<sequence length="614" mass="68158">MASTSSSSSSWSSASASPAAAANILSLSLAKFKDTTAVSPPNIVVLVSVLLGFVLLLRRHGNANPSLPDLPWVGRNDKAWVLPGLRTRLWCSVNYEEALRRAYDQYARHNKPCILATLDGEVVLLPPSNTPWLIAQPDNVLSVNGAHKHILQTRYTFPKPEIMDPTVHFDVIKSELTRQVFNVTPEVCDELAAAVDQIWGSEADPDFEYYSDAEGWKTVVLFDSLTKIIARISNRVFVGLPLCRDERYLKNAIGFAEDIAYSATILRLFPGIIRSVVAPIVTSSNREHTRAYTEILTPEIIRRQRLQQETASDSKPEPKNSETEQAENGAKNDFLQWLLTRSLTKSYPSPDETNPEIISARLLHVNFASVHTTSFIGTNALLDILAAPLNERVLETLRKEALDNMEPDTGSGPASRMWSRTAIARMHYLDSALRESSRRASIIGVGVNQKVVAPGGITTPDGTHLPEGCMVATHSWGCHNDESLYEGADKYKPFRFVELRDKISDGVGEGGRDKADREKEYLDKAHLSFIATSPSYLGFGHGRHACPGRFFAAQELKLLLAYLLSRYEIHMAMEGGIGGSWNGKGIRPENYWAGPNHVPPMSAKLRVRRRKEFQ</sequence>
<dbReference type="GO" id="GO:0004497">
    <property type="term" value="F:monooxygenase activity"/>
    <property type="evidence" value="ECO:0007669"/>
    <property type="project" value="UniProtKB-KW"/>
</dbReference>
<dbReference type="PANTHER" id="PTHR46206">
    <property type="entry name" value="CYTOCHROME P450"/>
    <property type="match status" value="1"/>
</dbReference>
<evidence type="ECO:0000256" key="7">
    <source>
        <dbReference type="ARBA" id="ARBA00023033"/>
    </source>
</evidence>
<evidence type="ECO:0000256" key="4">
    <source>
        <dbReference type="ARBA" id="ARBA00022723"/>
    </source>
</evidence>
<keyword evidence="5 9" id="KW-0560">Oxidoreductase</keyword>
<evidence type="ECO:0000256" key="9">
    <source>
        <dbReference type="RuleBase" id="RU000461"/>
    </source>
</evidence>
<dbReference type="GO" id="GO:0005506">
    <property type="term" value="F:iron ion binding"/>
    <property type="evidence" value="ECO:0007669"/>
    <property type="project" value="InterPro"/>
</dbReference>
<dbReference type="InterPro" id="IPR036396">
    <property type="entry name" value="Cyt_P450_sf"/>
</dbReference>
<dbReference type="Pfam" id="PF00067">
    <property type="entry name" value="p450"/>
    <property type="match status" value="1"/>
</dbReference>
<protein>
    <recommendedName>
        <fullName evidence="13">Cytochrome P450 monooxygenase</fullName>
    </recommendedName>
</protein>
<feature type="binding site" description="axial binding residue" evidence="8">
    <location>
        <position position="546"/>
    </location>
    <ligand>
        <name>heme</name>
        <dbReference type="ChEBI" id="CHEBI:30413"/>
    </ligand>
    <ligandPart>
        <name>Fe</name>
        <dbReference type="ChEBI" id="CHEBI:18248"/>
    </ligandPart>
</feature>
<dbReference type="PANTHER" id="PTHR46206:SF1">
    <property type="entry name" value="P450, PUTATIVE (EUROFUNG)-RELATED"/>
    <property type="match status" value="1"/>
</dbReference>
<keyword evidence="4 8" id="KW-0479">Metal-binding</keyword>
<dbReference type="GeneID" id="27716467"/>
<dbReference type="GO" id="GO:0020037">
    <property type="term" value="F:heme binding"/>
    <property type="evidence" value="ECO:0007669"/>
    <property type="project" value="InterPro"/>
</dbReference>
<feature type="region of interest" description="Disordered" evidence="10">
    <location>
        <begin position="307"/>
        <end position="328"/>
    </location>
</feature>
<evidence type="ECO:0000256" key="10">
    <source>
        <dbReference type="SAM" id="MobiDB-lite"/>
    </source>
</evidence>
<evidence type="ECO:0000256" key="2">
    <source>
        <dbReference type="ARBA" id="ARBA00010617"/>
    </source>
</evidence>
<dbReference type="OrthoDB" id="1844152at2759"/>
<evidence type="ECO:0000256" key="3">
    <source>
        <dbReference type="ARBA" id="ARBA00022617"/>
    </source>
</evidence>
<dbReference type="Proteomes" id="UP000053411">
    <property type="component" value="Unassembled WGS sequence"/>
</dbReference>
<evidence type="ECO:0000256" key="5">
    <source>
        <dbReference type="ARBA" id="ARBA00023002"/>
    </source>
</evidence>
<dbReference type="Gene3D" id="1.10.630.10">
    <property type="entry name" value="Cytochrome P450"/>
    <property type="match status" value="1"/>
</dbReference>
<evidence type="ECO:0000313" key="11">
    <source>
        <dbReference type="EMBL" id="KIX93543.1"/>
    </source>
</evidence>
<dbReference type="InterPro" id="IPR001128">
    <property type="entry name" value="Cyt_P450"/>
</dbReference>
<dbReference type="EMBL" id="KN848093">
    <property type="protein sequence ID" value="KIX93543.1"/>
    <property type="molecule type" value="Genomic_DNA"/>
</dbReference>
<comment type="cofactor">
    <cofactor evidence="1 8">
        <name>heme</name>
        <dbReference type="ChEBI" id="CHEBI:30413"/>
    </cofactor>
</comment>